<reference evidence="4 5" key="1">
    <citation type="submission" date="2016-10" db="EMBL/GenBank/DDBJ databases">
        <authorList>
            <person name="de Groot N.N."/>
        </authorList>
    </citation>
    <scope>NUCLEOTIDE SEQUENCE [LARGE SCALE GENOMIC DNA]</scope>
    <source>
        <strain evidence="4 5">DSM 9990</strain>
    </source>
</reference>
<dbReference type="NCBIfam" id="TIGR00040">
    <property type="entry name" value="yfcE"/>
    <property type="match status" value="1"/>
</dbReference>
<dbReference type="EMBL" id="FOUU01000008">
    <property type="protein sequence ID" value="SFM96693.1"/>
    <property type="molecule type" value="Genomic_DNA"/>
</dbReference>
<dbReference type="PANTHER" id="PTHR11124">
    <property type="entry name" value="VACUOLAR SORTING PROTEIN VPS29"/>
    <property type="match status" value="1"/>
</dbReference>
<dbReference type="Gene3D" id="3.60.21.10">
    <property type="match status" value="1"/>
</dbReference>
<dbReference type="EC" id="3.1.4.-" evidence="2"/>
<evidence type="ECO:0000256" key="2">
    <source>
        <dbReference type="RuleBase" id="RU362039"/>
    </source>
</evidence>
<name>A0A1I4V6B2_9BACT</name>
<keyword evidence="2" id="KW-0479">Metal-binding</keyword>
<dbReference type="InterPro" id="IPR024654">
    <property type="entry name" value="Calcineurin-like_PHP_lpxH"/>
</dbReference>
<dbReference type="InterPro" id="IPR000979">
    <property type="entry name" value="Phosphodiesterase_MJ0936/Vps29"/>
</dbReference>
<dbReference type="GO" id="GO:0016787">
    <property type="term" value="F:hydrolase activity"/>
    <property type="evidence" value="ECO:0007669"/>
    <property type="project" value="UniProtKB-UniRule"/>
</dbReference>
<comment type="cofactor">
    <cofactor evidence="2">
        <name>a divalent metal cation</name>
        <dbReference type="ChEBI" id="CHEBI:60240"/>
    </cofactor>
</comment>
<dbReference type="SUPFAM" id="SSF56300">
    <property type="entry name" value="Metallo-dependent phosphatases"/>
    <property type="match status" value="1"/>
</dbReference>
<organism evidence="4 5">
    <name type="scientific">Thermodesulforhabdus norvegica</name>
    <dbReference type="NCBI Taxonomy" id="39841"/>
    <lineage>
        <taxon>Bacteria</taxon>
        <taxon>Pseudomonadati</taxon>
        <taxon>Thermodesulfobacteriota</taxon>
        <taxon>Syntrophobacteria</taxon>
        <taxon>Syntrophobacterales</taxon>
        <taxon>Thermodesulforhabdaceae</taxon>
        <taxon>Thermodesulforhabdus</taxon>
    </lineage>
</organism>
<evidence type="ECO:0000313" key="4">
    <source>
        <dbReference type="EMBL" id="SFM96693.1"/>
    </source>
</evidence>
<dbReference type="InterPro" id="IPR029052">
    <property type="entry name" value="Metallo-depent_PP-like"/>
</dbReference>
<dbReference type="STRING" id="39841.SAMN05660836_02129"/>
<dbReference type="Pfam" id="PF12850">
    <property type="entry name" value="Metallophos_2"/>
    <property type="match status" value="1"/>
</dbReference>
<dbReference type="AlphaFoldDB" id="A0A1I4V6B2"/>
<evidence type="ECO:0000313" key="5">
    <source>
        <dbReference type="Proteomes" id="UP000199611"/>
    </source>
</evidence>
<dbReference type="OrthoDB" id="9785951at2"/>
<comment type="similarity">
    <text evidence="1 2">Belongs to the metallophosphoesterase superfamily. YfcE family.</text>
</comment>
<gene>
    <name evidence="4" type="ORF">SAMN05660836_02129</name>
</gene>
<dbReference type="Proteomes" id="UP000199611">
    <property type="component" value="Unassembled WGS sequence"/>
</dbReference>
<proteinExistence type="inferred from homology"/>
<accession>A0A1I4V6B2</accession>
<protein>
    <recommendedName>
        <fullName evidence="2">Phosphoesterase</fullName>
        <ecNumber evidence="2">3.1.4.-</ecNumber>
    </recommendedName>
</protein>
<evidence type="ECO:0000256" key="1">
    <source>
        <dbReference type="ARBA" id="ARBA00008950"/>
    </source>
</evidence>
<feature type="domain" description="Calcineurin-like phosphoesterase" evidence="3">
    <location>
        <begin position="1"/>
        <end position="149"/>
    </location>
</feature>
<sequence length="158" mass="17801">MRIVVVSDTHLSTVTSDLKQIAGEFFSDADLVIHLGDWESIDVYNYLKKYPLIGVAGNADPPELKKLLPYKRQIKIGGYRLGIIHGHGASFDLVRRLRKEFTNVDAVLFGHTHEPYQSRDGGIWWVNPGSLFMGRSGVERSLVILTLENQIKVELVLL</sequence>
<evidence type="ECO:0000259" key="3">
    <source>
        <dbReference type="Pfam" id="PF12850"/>
    </source>
</evidence>
<dbReference type="GO" id="GO:0046872">
    <property type="term" value="F:metal ion binding"/>
    <property type="evidence" value="ECO:0007669"/>
    <property type="project" value="UniProtKB-KW"/>
</dbReference>
<dbReference type="RefSeq" id="WP_093395685.1">
    <property type="nucleotide sequence ID" value="NZ_FOUU01000008.1"/>
</dbReference>
<keyword evidence="5" id="KW-1185">Reference proteome</keyword>